<dbReference type="AlphaFoldDB" id="E8K305"/>
<feature type="compositionally biased region" description="Low complexity" evidence="1">
    <location>
        <begin position="43"/>
        <end position="71"/>
    </location>
</feature>
<dbReference type="HOGENOM" id="CLU_087879_0_1_9"/>
<keyword evidence="5" id="KW-1185">Reference proteome</keyword>
<dbReference type="Proteomes" id="UP000002815">
    <property type="component" value="Unassembled WGS sequence"/>
</dbReference>
<dbReference type="EMBL" id="AEVD01000022">
    <property type="protein sequence ID" value="EFX35774.1"/>
    <property type="molecule type" value="Genomic_DNA"/>
</dbReference>
<feature type="domain" description="DUF6287" evidence="3">
    <location>
        <begin position="89"/>
        <end position="121"/>
    </location>
</feature>
<evidence type="ECO:0000313" key="5">
    <source>
        <dbReference type="Proteomes" id="UP000002815"/>
    </source>
</evidence>
<evidence type="ECO:0000313" key="4">
    <source>
        <dbReference type="EMBL" id="EFX35774.1"/>
    </source>
</evidence>
<dbReference type="InterPro" id="IPR046254">
    <property type="entry name" value="DUF6287"/>
</dbReference>
<dbReference type="Pfam" id="PF19804">
    <property type="entry name" value="DUF6287"/>
    <property type="match status" value="1"/>
</dbReference>
<keyword evidence="2" id="KW-0812">Transmembrane</keyword>
<feature type="region of interest" description="Disordered" evidence="1">
    <location>
        <begin position="41"/>
        <end position="73"/>
    </location>
</feature>
<protein>
    <recommendedName>
        <fullName evidence="3">DUF6287 domain-containing protein</fullName>
    </recommendedName>
</protein>
<sequence length="191" mass="20956">MKIGKGINWLLILLCSLIPVVLISFMFFFNHKKQDVEAVNAPTTEQVSTTSTTATSTTTTSLTTTQDSVMTTEEKLSTQEEQTNARSQKIDDQAILNGDYSTLVGTWRNGLGQEFTFDKNGLVNSGNIEKVRIGNHGTIEFSIRDGISGYGMSIYPAGLIMDGLDTDLTKNRLIAGQSAPTRSEQVFYKVD</sequence>
<evidence type="ECO:0000256" key="2">
    <source>
        <dbReference type="SAM" id="Phobius"/>
    </source>
</evidence>
<organism evidence="4 5">
    <name type="scientific">Streptococcus infantis ATCC 700779</name>
    <dbReference type="NCBI Taxonomy" id="889204"/>
    <lineage>
        <taxon>Bacteria</taxon>
        <taxon>Bacillati</taxon>
        <taxon>Bacillota</taxon>
        <taxon>Bacilli</taxon>
        <taxon>Lactobacillales</taxon>
        <taxon>Streptococcaceae</taxon>
        <taxon>Streptococcus</taxon>
    </lineage>
</organism>
<gene>
    <name evidence="4" type="ORF">HMPREF9423_1868</name>
</gene>
<dbReference type="eggNOG" id="ENOG5030NCK">
    <property type="taxonomic scope" value="Bacteria"/>
</dbReference>
<name>E8K305_9STRE</name>
<keyword evidence="2" id="KW-1133">Transmembrane helix</keyword>
<feature type="transmembrane region" description="Helical" evidence="2">
    <location>
        <begin position="7"/>
        <end position="29"/>
    </location>
</feature>
<accession>E8K305</accession>
<evidence type="ECO:0000256" key="1">
    <source>
        <dbReference type="SAM" id="MobiDB-lite"/>
    </source>
</evidence>
<proteinExistence type="predicted"/>
<dbReference type="RefSeq" id="WP_006149507.1">
    <property type="nucleotide sequence ID" value="NZ_AJTA01000010.1"/>
</dbReference>
<reference evidence="4 5" key="1">
    <citation type="submission" date="2010-12" db="EMBL/GenBank/DDBJ databases">
        <authorList>
            <person name="Muzny D."/>
            <person name="Qin X."/>
            <person name="Deng J."/>
            <person name="Jiang H."/>
            <person name="Liu Y."/>
            <person name="Qu J."/>
            <person name="Song X.-Z."/>
            <person name="Zhang L."/>
            <person name="Thornton R."/>
            <person name="Coyle M."/>
            <person name="Francisco L."/>
            <person name="Jackson L."/>
            <person name="Javaid M."/>
            <person name="Korchina V."/>
            <person name="Kovar C."/>
            <person name="Mata R."/>
            <person name="Mathew T."/>
            <person name="Ngo R."/>
            <person name="Nguyen L."/>
            <person name="Nguyen N."/>
            <person name="Okwuonu G."/>
            <person name="Ongeri F."/>
            <person name="Pham C."/>
            <person name="Simmons D."/>
            <person name="Wilczek-Boney K."/>
            <person name="Hale W."/>
            <person name="Jakkamsetti A."/>
            <person name="Pham P."/>
            <person name="Ruth R."/>
            <person name="San Lucas F."/>
            <person name="Warren J."/>
            <person name="Zhang J."/>
            <person name="Zhao Z."/>
            <person name="Zhou C."/>
            <person name="Zhu D."/>
            <person name="Lee S."/>
            <person name="Bess C."/>
            <person name="Blankenburg K."/>
            <person name="Forbes L."/>
            <person name="Fu Q."/>
            <person name="Gubbala S."/>
            <person name="Hirani K."/>
            <person name="Jayaseelan J.C."/>
            <person name="Lara F."/>
            <person name="Munidasa M."/>
            <person name="Palculict T."/>
            <person name="Patil S."/>
            <person name="Pu L.-L."/>
            <person name="Saada N."/>
            <person name="Tang L."/>
            <person name="Weissenberger G."/>
            <person name="Zhu Y."/>
            <person name="Hemphill L."/>
            <person name="Shang Y."/>
            <person name="Youmans B."/>
            <person name="Ayvaz T."/>
            <person name="Ross M."/>
            <person name="Santibanez J."/>
            <person name="Aqrawi P."/>
            <person name="Gross S."/>
            <person name="Joshi V."/>
            <person name="Fowler G."/>
            <person name="Nazareth L."/>
            <person name="Reid J."/>
            <person name="Worley K."/>
            <person name="Petrosino J."/>
            <person name="Highlander S."/>
            <person name="Gibbs R."/>
        </authorList>
    </citation>
    <scope>NUCLEOTIDE SEQUENCE [LARGE SCALE GENOMIC DNA]</scope>
    <source>
        <strain evidence="4 5">ATCC 700779</strain>
    </source>
</reference>
<comment type="caution">
    <text evidence="4">The sequence shown here is derived from an EMBL/GenBank/DDBJ whole genome shotgun (WGS) entry which is preliminary data.</text>
</comment>
<keyword evidence="2" id="KW-0472">Membrane</keyword>
<dbReference type="PATRIC" id="fig|889204.5.peg.188"/>
<dbReference type="GeneID" id="29747244"/>
<evidence type="ECO:0000259" key="3">
    <source>
        <dbReference type="Pfam" id="PF19804"/>
    </source>
</evidence>